<proteinExistence type="predicted"/>
<sequence length="38" mass="3929">MDTAQVRSEVVVGGGRRFSVVLGFVGLGHGAPCRELDG</sequence>
<accession>M3F0C2</accession>
<evidence type="ECO:0000313" key="2">
    <source>
        <dbReference type="Proteomes" id="UP000030760"/>
    </source>
</evidence>
<name>M3F0C2_9ACTN</name>
<gene>
    <name evidence="1" type="ORF">SBD_4607</name>
</gene>
<dbReference type="EMBL" id="KB405078">
    <property type="protein sequence ID" value="EMF54938.1"/>
    <property type="molecule type" value="Genomic_DNA"/>
</dbReference>
<reference evidence="2" key="1">
    <citation type="journal article" date="2013" name="Genome Announc.">
        <title>Draft Genome Sequence of Streptomyces bottropensis ATCC 25435, a Bottromycin-Producing Actinomycete.</title>
        <authorList>
            <person name="Zhang H."/>
            <person name="Zhou W."/>
            <person name="Zhuang Y."/>
            <person name="Liang X."/>
            <person name="Liu T."/>
        </authorList>
    </citation>
    <scope>NUCLEOTIDE SEQUENCE [LARGE SCALE GENOMIC DNA]</scope>
    <source>
        <strain evidence="2">ATCC 25435</strain>
    </source>
</reference>
<organism evidence="1 2">
    <name type="scientific">Streptomyces bottropensis ATCC 25435</name>
    <dbReference type="NCBI Taxonomy" id="1054862"/>
    <lineage>
        <taxon>Bacteria</taxon>
        <taxon>Bacillati</taxon>
        <taxon>Actinomycetota</taxon>
        <taxon>Actinomycetes</taxon>
        <taxon>Kitasatosporales</taxon>
        <taxon>Streptomycetaceae</taxon>
        <taxon>Streptomyces</taxon>
    </lineage>
</organism>
<dbReference type="Proteomes" id="UP000030760">
    <property type="component" value="Unassembled WGS sequence"/>
</dbReference>
<evidence type="ECO:0000313" key="1">
    <source>
        <dbReference type="EMBL" id="EMF54938.1"/>
    </source>
</evidence>
<dbReference type="AlphaFoldDB" id="M3F0C2"/>
<protein>
    <submittedName>
        <fullName evidence="1">Uncharacterized protein</fullName>
    </submittedName>
</protein>